<evidence type="ECO:0000256" key="9">
    <source>
        <dbReference type="ARBA" id="ARBA00023224"/>
    </source>
</evidence>
<dbReference type="HOGENOM" id="CLU_059644_0_0_1"/>
<keyword evidence="4 10" id="KW-0812">Transmembrane</keyword>
<feature type="transmembrane region" description="Helical" evidence="10">
    <location>
        <begin position="294"/>
        <end position="313"/>
    </location>
</feature>
<evidence type="ECO:0000256" key="4">
    <source>
        <dbReference type="ARBA" id="ARBA00022692"/>
    </source>
</evidence>
<organism evidence="11 12">
    <name type="scientific">Tribolium castaneum</name>
    <name type="common">Red flour beetle</name>
    <dbReference type="NCBI Taxonomy" id="7070"/>
    <lineage>
        <taxon>Eukaryota</taxon>
        <taxon>Metazoa</taxon>
        <taxon>Ecdysozoa</taxon>
        <taxon>Arthropoda</taxon>
        <taxon>Hexapoda</taxon>
        <taxon>Insecta</taxon>
        <taxon>Pterygota</taxon>
        <taxon>Neoptera</taxon>
        <taxon>Endopterygota</taxon>
        <taxon>Coleoptera</taxon>
        <taxon>Polyphaga</taxon>
        <taxon>Cucujiformia</taxon>
        <taxon>Tenebrionidae</taxon>
        <taxon>Tenebrionidae incertae sedis</taxon>
        <taxon>Tribolium</taxon>
    </lineage>
</organism>
<keyword evidence="5 10" id="KW-0552">Olfaction</keyword>
<dbReference type="Proteomes" id="UP000007266">
    <property type="component" value="Linkage group 10"/>
</dbReference>
<feature type="transmembrane region" description="Helical" evidence="10">
    <location>
        <begin position="169"/>
        <end position="198"/>
    </location>
</feature>
<reference evidence="11 12" key="1">
    <citation type="journal article" date="2008" name="Nature">
        <title>The genome of the model beetle and pest Tribolium castaneum.</title>
        <authorList>
            <consortium name="Tribolium Genome Sequencing Consortium"/>
            <person name="Richards S."/>
            <person name="Gibbs R.A."/>
            <person name="Weinstock G.M."/>
            <person name="Brown S.J."/>
            <person name="Denell R."/>
            <person name="Beeman R.W."/>
            <person name="Gibbs R."/>
            <person name="Beeman R.W."/>
            <person name="Brown S.J."/>
            <person name="Bucher G."/>
            <person name="Friedrich M."/>
            <person name="Grimmelikhuijzen C.J."/>
            <person name="Klingler M."/>
            <person name="Lorenzen M."/>
            <person name="Richards S."/>
            <person name="Roth S."/>
            <person name="Schroder R."/>
            <person name="Tautz D."/>
            <person name="Zdobnov E.M."/>
            <person name="Muzny D."/>
            <person name="Gibbs R.A."/>
            <person name="Weinstock G.M."/>
            <person name="Attaway T."/>
            <person name="Bell S."/>
            <person name="Buhay C.J."/>
            <person name="Chandrabose M.N."/>
            <person name="Chavez D."/>
            <person name="Clerk-Blankenburg K.P."/>
            <person name="Cree A."/>
            <person name="Dao M."/>
            <person name="Davis C."/>
            <person name="Chacko J."/>
            <person name="Dinh H."/>
            <person name="Dugan-Rocha S."/>
            <person name="Fowler G."/>
            <person name="Garner T.T."/>
            <person name="Garnes J."/>
            <person name="Gnirke A."/>
            <person name="Hawes A."/>
            <person name="Hernandez J."/>
            <person name="Hines S."/>
            <person name="Holder M."/>
            <person name="Hume J."/>
            <person name="Jhangiani S.N."/>
            <person name="Joshi V."/>
            <person name="Khan Z.M."/>
            <person name="Jackson L."/>
            <person name="Kovar C."/>
            <person name="Kowis A."/>
            <person name="Lee S."/>
            <person name="Lewis L.R."/>
            <person name="Margolis J."/>
            <person name="Morgan M."/>
            <person name="Nazareth L.V."/>
            <person name="Nguyen N."/>
            <person name="Okwuonu G."/>
            <person name="Parker D."/>
            <person name="Richards S."/>
            <person name="Ruiz S.J."/>
            <person name="Santibanez J."/>
            <person name="Savard J."/>
            <person name="Scherer S.E."/>
            <person name="Schneider B."/>
            <person name="Sodergren E."/>
            <person name="Tautz D."/>
            <person name="Vattahil S."/>
            <person name="Villasana D."/>
            <person name="White C.S."/>
            <person name="Wright R."/>
            <person name="Park Y."/>
            <person name="Beeman R.W."/>
            <person name="Lord J."/>
            <person name="Oppert B."/>
            <person name="Lorenzen M."/>
            <person name="Brown S."/>
            <person name="Wang L."/>
            <person name="Savard J."/>
            <person name="Tautz D."/>
            <person name="Richards S."/>
            <person name="Weinstock G."/>
            <person name="Gibbs R.A."/>
            <person name="Liu Y."/>
            <person name="Worley K."/>
            <person name="Weinstock G."/>
            <person name="Elsik C.G."/>
            <person name="Reese J.T."/>
            <person name="Elhaik E."/>
            <person name="Landan G."/>
            <person name="Graur D."/>
            <person name="Arensburger P."/>
            <person name="Atkinson P."/>
            <person name="Beeman R.W."/>
            <person name="Beidler J."/>
            <person name="Brown S.J."/>
            <person name="Demuth J.P."/>
            <person name="Drury D.W."/>
            <person name="Du Y.Z."/>
            <person name="Fujiwara H."/>
            <person name="Lorenzen M."/>
            <person name="Maselli V."/>
            <person name="Osanai M."/>
            <person name="Park Y."/>
            <person name="Robertson H.M."/>
            <person name="Tu Z."/>
            <person name="Wang J.J."/>
            <person name="Wang S."/>
            <person name="Richards S."/>
            <person name="Song H."/>
            <person name="Zhang L."/>
            <person name="Sodergren E."/>
            <person name="Werner D."/>
            <person name="Stanke M."/>
            <person name="Morgenstern B."/>
            <person name="Solovyev V."/>
            <person name="Kosarev P."/>
            <person name="Brown G."/>
            <person name="Chen H.C."/>
            <person name="Ermolaeva O."/>
            <person name="Hlavina W."/>
            <person name="Kapustin Y."/>
            <person name="Kiryutin B."/>
            <person name="Kitts P."/>
            <person name="Maglott D."/>
            <person name="Pruitt K."/>
            <person name="Sapojnikov V."/>
            <person name="Souvorov A."/>
            <person name="Mackey A.J."/>
            <person name="Waterhouse R.M."/>
            <person name="Wyder S."/>
            <person name="Zdobnov E.M."/>
            <person name="Zdobnov E.M."/>
            <person name="Wyder S."/>
            <person name="Kriventseva E.V."/>
            <person name="Kadowaki T."/>
            <person name="Bork P."/>
            <person name="Aranda M."/>
            <person name="Bao R."/>
            <person name="Beermann A."/>
            <person name="Berns N."/>
            <person name="Bolognesi R."/>
            <person name="Bonneton F."/>
            <person name="Bopp D."/>
            <person name="Brown S.J."/>
            <person name="Bucher G."/>
            <person name="Butts T."/>
            <person name="Chaumot A."/>
            <person name="Denell R.E."/>
            <person name="Ferrier D.E."/>
            <person name="Friedrich M."/>
            <person name="Gordon C.M."/>
            <person name="Jindra M."/>
            <person name="Klingler M."/>
            <person name="Lan Q."/>
            <person name="Lattorff H.M."/>
            <person name="Laudet V."/>
            <person name="von Levetsow C."/>
            <person name="Liu Z."/>
            <person name="Lutz R."/>
            <person name="Lynch J.A."/>
            <person name="da Fonseca R.N."/>
            <person name="Posnien N."/>
            <person name="Reuter R."/>
            <person name="Roth S."/>
            <person name="Savard J."/>
            <person name="Schinko J.B."/>
            <person name="Schmitt C."/>
            <person name="Schoppmeier M."/>
            <person name="Schroder R."/>
            <person name="Shippy T.D."/>
            <person name="Simonnet F."/>
            <person name="Marques-Souza H."/>
            <person name="Tautz D."/>
            <person name="Tomoyasu Y."/>
            <person name="Trauner J."/>
            <person name="Van der Zee M."/>
            <person name="Vervoort M."/>
            <person name="Wittkopp N."/>
            <person name="Wimmer E.A."/>
            <person name="Yang X."/>
            <person name="Jones A.K."/>
            <person name="Sattelle D.B."/>
            <person name="Ebert P.R."/>
            <person name="Nelson D."/>
            <person name="Scott J.G."/>
            <person name="Beeman R.W."/>
            <person name="Muthukrishnan S."/>
            <person name="Kramer K.J."/>
            <person name="Arakane Y."/>
            <person name="Beeman R.W."/>
            <person name="Zhu Q."/>
            <person name="Hogenkamp D."/>
            <person name="Dixit R."/>
            <person name="Oppert B."/>
            <person name="Jiang H."/>
            <person name="Zou Z."/>
            <person name="Marshall J."/>
            <person name="Elpidina E."/>
            <person name="Vinokurov K."/>
            <person name="Oppert C."/>
            <person name="Zou Z."/>
            <person name="Evans J."/>
            <person name="Lu Z."/>
            <person name="Zhao P."/>
            <person name="Sumathipala N."/>
            <person name="Altincicek B."/>
            <person name="Vilcinskas A."/>
            <person name="Williams M."/>
            <person name="Hultmark D."/>
            <person name="Hetru C."/>
            <person name="Jiang H."/>
            <person name="Grimmelikhuijzen C.J."/>
            <person name="Hauser F."/>
            <person name="Cazzamali G."/>
            <person name="Williamson M."/>
            <person name="Park Y."/>
            <person name="Li B."/>
            <person name="Tanaka Y."/>
            <person name="Predel R."/>
            <person name="Neupert S."/>
            <person name="Schachtner J."/>
            <person name="Verleyen P."/>
            <person name="Raible F."/>
            <person name="Bork P."/>
            <person name="Friedrich M."/>
            <person name="Walden K.K."/>
            <person name="Robertson H.M."/>
            <person name="Angeli S."/>
            <person name="Foret S."/>
            <person name="Bucher G."/>
            <person name="Schuetz S."/>
            <person name="Maleszka R."/>
            <person name="Wimmer E.A."/>
            <person name="Beeman R.W."/>
            <person name="Lorenzen M."/>
            <person name="Tomoyasu Y."/>
            <person name="Miller S.C."/>
            <person name="Grossmann D."/>
            <person name="Bucher G."/>
        </authorList>
    </citation>
    <scope>NUCLEOTIDE SEQUENCE [LARGE SCALE GENOMIC DNA]</scope>
    <source>
        <strain evidence="11 12">Georgia GA2</strain>
    </source>
</reference>
<comment type="subcellular location">
    <subcellularLocation>
        <location evidence="1 10">Cell membrane</location>
        <topology evidence="1 10">Multi-pass membrane protein</topology>
    </subcellularLocation>
</comment>
<evidence type="ECO:0000256" key="8">
    <source>
        <dbReference type="ARBA" id="ARBA00023170"/>
    </source>
</evidence>
<dbReference type="PhylomeDB" id="D6X4Y0"/>
<comment type="similarity">
    <text evidence="10">Belongs to the insect chemoreceptor superfamily. Heteromeric odorant receptor channel (TC 1.A.69) family.</text>
</comment>
<protein>
    <recommendedName>
        <fullName evidence="10">Odorant receptor</fullName>
    </recommendedName>
</protein>
<evidence type="ECO:0000256" key="10">
    <source>
        <dbReference type="RuleBase" id="RU351113"/>
    </source>
</evidence>
<keyword evidence="9 10" id="KW-0807">Transducer</keyword>
<dbReference type="Pfam" id="PF02949">
    <property type="entry name" value="7tm_6"/>
    <property type="match status" value="1"/>
</dbReference>
<keyword evidence="12" id="KW-1185">Reference proteome</keyword>
<dbReference type="EMBL" id="KQ971381">
    <property type="protein sequence ID" value="EEZ97778.1"/>
    <property type="molecule type" value="Genomic_DNA"/>
</dbReference>
<name>D6X4Y0_TRICA</name>
<dbReference type="AlphaFoldDB" id="D6X4Y0"/>
<reference evidence="11 12" key="2">
    <citation type="journal article" date="2010" name="Nucleic Acids Res.">
        <title>BeetleBase in 2010: revisions to provide comprehensive genomic information for Tribolium castaneum.</title>
        <authorList>
            <person name="Kim H.S."/>
            <person name="Murphy T."/>
            <person name="Xia J."/>
            <person name="Caragea D."/>
            <person name="Park Y."/>
            <person name="Beeman R.W."/>
            <person name="Lorenzen M.D."/>
            <person name="Butcher S."/>
            <person name="Manak J.R."/>
            <person name="Brown S.J."/>
        </authorList>
    </citation>
    <scope>GENOME REANNOTATION</scope>
    <source>
        <strain evidence="11 12">Georgia GA2</strain>
    </source>
</reference>
<keyword evidence="3 10" id="KW-0716">Sensory transduction</keyword>
<dbReference type="PANTHER" id="PTHR21137">
    <property type="entry name" value="ODORANT RECEPTOR"/>
    <property type="match status" value="1"/>
</dbReference>
<keyword evidence="6 10" id="KW-1133">Transmembrane helix</keyword>
<dbReference type="GO" id="GO:0004984">
    <property type="term" value="F:olfactory receptor activity"/>
    <property type="evidence" value="ECO:0000318"/>
    <property type="project" value="GO_Central"/>
</dbReference>
<keyword evidence="8 10" id="KW-0675">Receptor</keyword>
<evidence type="ECO:0000256" key="6">
    <source>
        <dbReference type="ARBA" id="ARBA00022989"/>
    </source>
</evidence>
<dbReference type="GO" id="GO:0007165">
    <property type="term" value="P:signal transduction"/>
    <property type="evidence" value="ECO:0007669"/>
    <property type="project" value="UniProtKB-KW"/>
</dbReference>
<keyword evidence="2" id="KW-1003">Cell membrane</keyword>
<feature type="transmembrane region" description="Helical" evidence="10">
    <location>
        <begin position="126"/>
        <end position="146"/>
    </location>
</feature>
<evidence type="ECO:0000256" key="3">
    <source>
        <dbReference type="ARBA" id="ARBA00022606"/>
    </source>
</evidence>
<gene>
    <name evidence="11" type="primary">Or189</name>
    <name evidence="11" type="ORF">TcasGA2_TC030362</name>
</gene>
<feature type="transmembrane region" description="Helical" evidence="10">
    <location>
        <begin position="65"/>
        <end position="88"/>
    </location>
</feature>
<evidence type="ECO:0000313" key="11">
    <source>
        <dbReference type="EMBL" id="EEZ97778.1"/>
    </source>
</evidence>
<keyword evidence="7 10" id="KW-0472">Membrane</keyword>
<evidence type="ECO:0000256" key="7">
    <source>
        <dbReference type="ARBA" id="ARBA00023136"/>
    </source>
</evidence>
<comment type="caution">
    <text evidence="10">Lacks conserved residue(s) required for the propagation of feature annotation.</text>
</comment>
<evidence type="ECO:0000256" key="5">
    <source>
        <dbReference type="ARBA" id="ARBA00022725"/>
    </source>
</evidence>
<sequence>MEKMFPQIRTEDMKKFPYYYLLKICIVFGYSKIVKLLNVVCIIITSSTIVLQVYYLKQNFSKELILKYGCGISLTIYTIASMLVEFLIEQKTKKLLNEAGTILWPVNFCGVKVEKLILKRVTVMNIIYYFMSAWFALMGIIMLPIWGDHSEWLLCDVISNEYFETRWKILYFACSCFSFPVIAFSSIRLPVILLCTILQTHMQIILINQKLNQISEQMGNLNNIKLVDDKCYQKRIFEDLRLCVSHHGKIKKWLNKVLKLVQSIMPLYIILGCLNFISLLFFASDGLQNASNILKARLCVVLIVCCLVLSMFAEAGQALSDETSGVFDTLLTCPWYLWDKNNKKVLSIFLSNSFQPDSISVAGITLNYDFAVALLKTSSSYALVLYNMKN</sequence>
<feature type="transmembrane region" description="Helical" evidence="10">
    <location>
        <begin position="260"/>
        <end position="282"/>
    </location>
</feature>
<accession>D6X4Y0</accession>
<proteinExistence type="inferred from homology"/>
<evidence type="ECO:0000256" key="1">
    <source>
        <dbReference type="ARBA" id="ARBA00004651"/>
    </source>
</evidence>
<feature type="transmembrane region" description="Helical" evidence="10">
    <location>
        <begin position="20"/>
        <end position="45"/>
    </location>
</feature>
<dbReference type="PANTHER" id="PTHR21137:SF35">
    <property type="entry name" value="ODORANT RECEPTOR 19A-RELATED"/>
    <property type="match status" value="1"/>
</dbReference>
<dbReference type="InterPro" id="IPR004117">
    <property type="entry name" value="7tm6_olfct_rcpt"/>
</dbReference>
<evidence type="ECO:0000256" key="2">
    <source>
        <dbReference type="ARBA" id="ARBA00022475"/>
    </source>
</evidence>
<evidence type="ECO:0000313" key="12">
    <source>
        <dbReference type="Proteomes" id="UP000007266"/>
    </source>
</evidence>
<dbReference type="GO" id="GO:0050911">
    <property type="term" value="P:detection of chemical stimulus involved in sensory perception of smell"/>
    <property type="evidence" value="ECO:0000318"/>
    <property type="project" value="GO_Central"/>
</dbReference>
<dbReference type="GO" id="GO:0005886">
    <property type="term" value="C:plasma membrane"/>
    <property type="evidence" value="ECO:0000318"/>
    <property type="project" value="GO_Central"/>
</dbReference>
<dbReference type="GO" id="GO:0005549">
    <property type="term" value="F:odorant binding"/>
    <property type="evidence" value="ECO:0007669"/>
    <property type="project" value="InterPro"/>
</dbReference>